<gene>
    <name evidence="1" type="ORF">CARN5_2237</name>
</gene>
<protein>
    <submittedName>
        <fullName evidence="1">Uncharacterized protein</fullName>
    </submittedName>
</protein>
<dbReference type="AlphaFoldDB" id="E6QAU3"/>
<organism evidence="1">
    <name type="scientific">mine drainage metagenome</name>
    <dbReference type="NCBI Taxonomy" id="410659"/>
    <lineage>
        <taxon>unclassified sequences</taxon>
        <taxon>metagenomes</taxon>
        <taxon>ecological metagenomes</taxon>
    </lineage>
</organism>
<reference evidence="1" key="1">
    <citation type="submission" date="2009-10" db="EMBL/GenBank/DDBJ databases">
        <title>Diversity of trophic interactions inside an arsenic-rich microbial ecosystem.</title>
        <authorList>
            <person name="Bertin P.N."/>
            <person name="Heinrich-Salmeron A."/>
            <person name="Pelletier E."/>
            <person name="Goulhen-Chollet F."/>
            <person name="Arsene-Ploetze F."/>
            <person name="Gallien S."/>
            <person name="Calteau A."/>
            <person name="Vallenet D."/>
            <person name="Casiot C."/>
            <person name="Chane-Woon-Ming B."/>
            <person name="Giloteaux L."/>
            <person name="Barakat M."/>
            <person name="Bonnefoy V."/>
            <person name="Bruneel O."/>
            <person name="Chandler M."/>
            <person name="Cleiss J."/>
            <person name="Duran R."/>
            <person name="Elbaz-Poulichet F."/>
            <person name="Fonknechten N."/>
            <person name="Lauga B."/>
            <person name="Mornico D."/>
            <person name="Ortet P."/>
            <person name="Schaeffer C."/>
            <person name="Siguier P."/>
            <person name="Alexander Thil Smith A."/>
            <person name="Van Dorsselaer A."/>
            <person name="Weissenbach J."/>
            <person name="Medigue C."/>
            <person name="Le Paslier D."/>
        </authorList>
    </citation>
    <scope>NUCLEOTIDE SEQUENCE</scope>
</reference>
<sequence length="67" mass="8034">MYDADLILFQPDVNPSTELIRNRFAMPLNNLIINQINDQKIILCAHYWILRVVLRRQLRKPFNTVPR</sequence>
<name>E6QAU3_9ZZZZ</name>
<comment type="caution">
    <text evidence="1">The sequence shown here is derived from an EMBL/GenBank/DDBJ whole genome shotgun (WGS) entry which is preliminary data.</text>
</comment>
<evidence type="ECO:0000313" key="1">
    <source>
        <dbReference type="EMBL" id="CBI04319.1"/>
    </source>
</evidence>
<accession>E6QAU3</accession>
<proteinExistence type="predicted"/>
<dbReference type="EMBL" id="CABP01000058">
    <property type="protein sequence ID" value="CBI04319.1"/>
    <property type="molecule type" value="Genomic_DNA"/>
</dbReference>